<evidence type="ECO:0000256" key="1">
    <source>
        <dbReference type="ARBA" id="ARBA00004418"/>
    </source>
</evidence>
<protein>
    <recommendedName>
        <fullName evidence="4">Periplasmic binding protein domain-containing protein</fullName>
    </recommendedName>
</protein>
<evidence type="ECO:0000256" key="2">
    <source>
        <dbReference type="ARBA" id="ARBA00007639"/>
    </source>
</evidence>
<organism evidence="5 6">
    <name type="scientific">Rhodobium orientis</name>
    <dbReference type="NCBI Taxonomy" id="34017"/>
    <lineage>
        <taxon>Bacteria</taxon>
        <taxon>Pseudomonadati</taxon>
        <taxon>Pseudomonadota</taxon>
        <taxon>Alphaproteobacteria</taxon>
        <taxon>Hyphomicrobiales</taxon>
        <taxon>Rhodobiaceae</taxon>
        <taxon>Rhodobium</taxon>
    </lineage>
</organism>
<dbReference type="GO" id="GO:0030246">
    <property type="term" value="F:carbohydrate binding"/>
    <property type="evidence" value="ECO:0007669"/>
    <property type="project" value="TreeGrafter"/>
</dbReference>
<dbReference type="Gene3D" id="3.40.50.2300">
    <property type="match status" value="2"/>
</dbReference>
<dbReference type="InterPro" id="IPR028082">
    <property type="entry name" value="Peripla_BP_I"/>
</dbReference>
<evidence type="ECO:0000313" key="6">
    <source>
        <dbReference type="Proteomes" id="UP000249299"/>
    </source>
</evidence>
<evidence type="ECO:0000313" key="5">
    <source>
        <dbReference type="EMBL" id="RAI25417.1"/>
    </source>
</evidence>
<dbReference type="RefSeq" id="WP_111435852.1">
    <property type="nucleotide sequence ID" value="NZ_JACIGG010000002.1"/>
</dbReference>
<dbReference type="InterPro" id="IPR050555">
    <property type="entry name" value="Bact_Solute-Bind_Prot2"/>
</dbReference>
<accession>A0A327JG83</accession>
<comment type="caution">
    <text evidence="5">The sequence shown here is derived from an EMBL/GenBank/DDBJ whole genome shotgun (WGS) entry which is preliminary data.</text>
</comment>
<comment type="subcellular location">
    <subcellularLocation>
        <location evidence="1">Periplasm</location>
    </subcellularLocation>
</comment>
<dbReference type="PANTHER" id="PTHR30036">
    <property type="entry name" value="D-XYLOSE-BINDING PERIPLASMIC PROTEIN"/>
    <property type="match status" value="1"/>
</dbReference>
<dbReference type="AlphaFoldDB" id="A0A327JG83"/>
<reference evidence="5 6" key="1">
    <citation type="submission" date="2017-07" db="EMBL/GenBank/DDBJ databases">
        <title>Draft Genome Sequences of Select Purple Nonsulfur Bacteria.</title>
        <authorList>
            <person name="Lasarre B."/>
            <person name="Mckinlay J.B."/>
        </authorList>
    </citation>
    <scope>NUCLEOTIDE SEQUENCE [LARGE SCALE GENOMIC DNA]</scope>
    <source>
        <strain evidence="5 6">DSM 11290</strain>
    </source>
</reference>
<dbReference type="Pfam" id="PF13407">
    <property type="entry name" value="Peripla_BP_4"/>
    <property type="match status" value="1"/>
</dbReference>
<keyword evidence="6" id="KW-1185">Reference proteome</keyword>
<dbReference type="PANTHER" id="PTHR30036:SF1">
    <property type="entry name" value="D-XYLOSE-BINDING PERIPLASMIC PROTEIN"/>
    <property type="match status" value="1"/>
</dbReference>
<name>A0A327JG83_9HYPH</name>
<keyword evidence="3" id="KW-0732">Signal</keyword>
<evidence type="ECO:0000256" key="3">
    <source>
        <dbReference type="ARBA" id="ARBA00022729"/>
    </source>
</evidence>
<dbReference type="PROSITE" id="PS51318">
    <property type="entry name" value="TAT"/>
    <property type="match status" value="1"/>
</dbReference>
<dbReference type="InterPro" id="IPR025997">
    <property type="entry name" value="SBP_2_dom"/>
</dbReference>
<comment type="similarity">
    <text evidence="2">Belongs to the bacterial solute-binding protein 2 family.</text>
</comment>
<dbReference type="OrthoDB" id="9769193at2"/>
<dbReference type="EMBL" id="NPEV01000048">
    <property type="protein sequence ID" value="RAI25417.1"/>
    <property type="molecule type" value="Genomic_DNA"/>
</dbReference>
<dbReference type="GO" id="GO:0030288">
    <property type="term" value="C:outer membrane-bounded periplasmic space"/>
    <property type="evidence" value="ECO:0007669"/>
    <property type="project" value="TreeGrafter"/>
</dbReference>
<proteinExistence type="inferred from homology"/>
<dbReference type="InterPro" id="IPR006311">
    <property type="entry name" value="TAT_signal"/>
</dbReference>
<dbReference type="SUPFAM" id="SSF53822">
    <property type="entry name" value="Periplasmic binding protein-like I"/>
    <property type="match status" value="1"/>
</dbReference>
<sequence length="343" mass="36475">MYDKNAFALTRKDFLRGTLVGAVSLALGSRVALAAEPVKVGFIVPDYEEMRWKAADQRFFEEEAKKLNLDIVVQSSNNSESQQANQVENMLTLGVQVLVLTPVNANAAAALVVKAKRAGVPVIDYNFLIPKSDVAVFIGRDAVEIGESIGSAALEARPKGNYILCFGDQGMSVAVDTAKGNLNVLQPAIDAGDITVISQQYNKAWSTNSARAQVENALTQANNDVAAVVCSNDGMAYGAIQALQAQGLAGKVFVTGVDCEPHAQELIREGLLSVSNFSEFDGMGRQAAQSALALATGKEVDAAGTIDNGSGKPVPWIKVPNVNVTKDNIDEMTSDHAWWFAKA</sequence>
<feature type="domain" description="Periplasmic binding protein" evidence="4">
    <location>
        <begin position="40"/>
        <end position="299"/>
    </location>
</feature>
<evidence type="ECO:0000259" key="4">
    <source>
        <dbReference type="Pfam" id="PF13407"/>
    </source>
</evidence>
<gene>
    <name evidence="5" type="ORF">CH339_18385</name>
</gene>
<dbReference type="Proteomes" id="UP000249299">
    <property type="component" value="Unassembled WGS sequence"/>
</dbReference>